<dbReference type="InterPro" id="IPR001227">
    <property type="entry name" value="Ac_transferase_dom_sf"/>
</dbReference>
<evidence type="ECO:0000259" key="6">
    <source>
        <dbReference type="SMART" id="SM00827"/>
    </source>
</evidence>
<feature type="active site" evidence="5">
    <location>
        <position position="90"/>
    </location>
</feature>
<protein>
    <recommendedName>
        <fullName evidence="4">Malonyl CoA-acyl carrier protein transacylase</fullName>
        <ecNumber evidence="4">2.3.1.39</ecNumber>
    </recommendedName>
</protein>
<keyword evidence="1 4" id="KW-0808">Transferase</keyword>
<evidence type="ECO:0000313" key="8">
    <source>
        <dbReference type="Proteomes" id="UP000547674"/>
    </source>
</evidence>
<comment type="caution">
    <text evidence="7">The sequence shown here is derived from an EMBL/GenBank/DDBJ whole genome shotgun (WGS) entry which is preliminary data.</text>
</comment>
<dbReference type="Proteomes" id="UP000547674">
    <property type="component" value="Unassembled WGS sequence"/>
</dbReference>
<dbReference type="SUPFAM" id="SSF52151">
    <property type="entry name" value="FabD/lysophospholipase-like"/>
    <property type="match status" value="1"/>
</dbReference>
<dbReference type="GO" id="GO:0006633">
    <property type="term" value="P:fatty acid biosynthetic process"/>
    <property type="evidence" value="ECO:0007669"/>
    <property type="project" value="TreeGrafter"/>
</dbReference>
<proteinExistence type="inferred from homology"/>
<dbReference type="Pfam" id="PF00698">
    <property type="entry name" value="Acyl_transf_1"/>
    <property type="match status" value="1"/>
</dbReference>
<accession>A0A7Y2E9Q3</accession>
<dbReference type="InterPro" id="IPR014043">
    <property type="entry name" value="Acyl_transferase_dom"/>
</dbReference>
<dbReference type="InterPro" id="IPR050858">
    <property type="entry name" value="Mal-CoA-ACP_Trans/PKS_FabD"/>
</dbReference>
<dbReference type="NCBIfam" id="TIGR00128">
    <property type="entry name" value="fabD"/>
    <property type="match status" value="1"/>
</dbReference>
<keyword evidence="2 4" id="KW-0012">Acyltransferase</keyword>
<dbReference type="SMART" id="SM00827">
    <property type="entry name" value="PKS_AT"/>
    <property type="match status" value="1"/>
</dbReference>
<reference evidence="7 8" key="1">
    <citation type="submission" date="2020-03" db="EMBL/GenBank/DDBJ databases">
        <title>Metabolic flexibility allows generalist bacteria to become dominant in a frequently disturbed ecosystem.</title>
        <authorList>
            <person name="Chen Y.-J."/>
            <person name="Leung P.M."/>
            <person name="Bay S.K."/>
            <person name="Hugenholtz P."/>
            <person name="Kessler A.J."/>
            <person name="Shelley G."/>
            <person name="Waite D.W."/>
            <person name="Cook P.L."/>
            <person name="Greening C."/>
        </authorList>
    </citation>
    <scope>NUCLEOTIDE SEQUENCE [LARGE SCALE GENOMIC DNA]</scope>
    <source>
        <strain evidence="7">SS_bin_28</strain>
    </source>
</reference>
<dbReference type="PANTHER" id="PTHR42681:SF1">
    <property type="entry name" value="MALONYL-COA-ACYL CARRIER PROTEIN TRANSACYLASE, MITOCHONDRIAL"/>
    <property type="match status" value="1"/>
</dbReference>
<dbReference type="PIRSF" id="PIRSF000446">
    <property type="entry name" value="Mct"/>
    <property type="match status" value="1"/>
</dbReference>
<evidence type="ECO:0000256" key="4">
    <source>
        <dbReference type="PIRNR" id="PIRNR000446"/>
    </source>
</evidence>
<evidence type="ECO:0000256" key="1">
    <source>
        <dbReference type="ARBA" id="ARBA00022679"/>
    </source>
</evidence>
<gene>
    <name evidence="7" type="primary">fabD</name>
    <name evidence="7" type="ORF">HKN21_13690</name>
</gene>
<evidence type="ECO:0000256" key="2">
    <source>
        <dbReference type="ARBA" id="ARBA00023315"/>
    </source>
</evidence>
<evidence type="ECO:0000313" key="7">
    <source>
        <dbReference type="EMBL" id="NNF07811.1"/>
    </source>
</evidence>
<feature type="active site" evidence="5">
    <location>
        <position position="198"/>
    </location>
</feature>
<dbReference type="InterPro" id="IPR016035">
    <property type="entry name" value="Acyl_Trfase/lysoPLipase"/>
</dbReference>
<dbReference type="GO" id="GO:0005829">
    <property type="term" value="C:cytosol"/>
    <property type="evidence" value="ECO:0007669"/>
    <property type="project" value="TreeGrafter"/>
</dbReference>
<comment type="similarity">
    <text evidence="4">Belongs to the fabD family.</text>
</comment>
<dbReference type="Gene3D" id="3.40.366.10">
    <property type="entry name" value="Malonyl-Coenzyme A Acyl Carrier Protein, domain 2"/>
    <property type="match status" value="1"/>
</dbReference>
<dbReference type="FunFam" id="3.30.70.250:FF:000001">
    <property type="entry name" value="Malonyl CoA-acyl carrier protein transacylase"/>
    <property type="match status" value="1"/>
</dbReference>
<dbReference type="EMBL" id="JABDJR010000552">
    <property type="protein sequence ID" value="NNF07811.1"/>
    <property type="molecule type" value="Genomic_DNA"/>
</dbReference>
<dbReference type="InterPro" id="IPR004410">
    <property type="entry name" value="Malonyl_CoA-ACP_transAc_FabD"/>
</dbReference>
<comment type="catalytic activity">
    <reaction evidence="3 4">
        <text>holo-[ACP] + malonyl-CoA = malonyl-[ACP] + CoA</text>
        <dbReference type="Rhea" id="RHEA:41792"/>
        <dbReference type="Rhea" id="RHEA-COMP:9623"/>
        <dbReference type="Rhea" id="RHEA-COMP:9685"/>
        <dbReference type="ChEBI" id="CHEBI:57287"/>
        <dbReference type="ChEBI" id="CHEBI:57384"/>
        <dbReference type="ChEBI" id="CHEBI:64479"/>
        <dbReference type="ChEBI" id="CHEBI:78449"/>
        <dbReference type="EC" id="2.3.1.39"/>
    </reaction>
</comment>
<feature type="domain" description="Malonyl-CoA:ACP transacylase (MAT)" evidence="6">
    <location>
        <begin position="6"/>
        <end position="299"/>
    </location>
</feature>
<dbReference type="InterPro" id="IPR024925">
    <property type="entry name" value="Malonyl_CoA-ACP_transAc"/>
</dbReference>
<dbReference type="InterPro" id="IPR016036">
    <property type="entry name" value="Malonyl_transacylase_ACP-bd"/>
</dbReference>
<dbReference type="EC" id="2.3.1.39" evidence="4"/>
<dbReference type="SUPFAM" id="SSF55048">
    <property type="entry name" value="Probable ACP-binding domain of malonyl-CoA ACP transacylase"/>
    <property type="match status" value="1"/>
</dbReference>
<organism evidence="7 8">
    <name type="scientific">Eiseniibacteriota bacterium</name>
    <dbReference type="NCBI Taxonomy" id="2212470"/>
    <lineage>
        <taxon>Bacteria</taxon>
        <taxon>Candidatus Eiseniibacteriota</taxon>
    </lineage>
</organism>
<name>A0A7Y2E9Q3_UNCEI</name>
<dbReference type="PANTHER" id="PTHR42681">
    <property type="entry name" value="MALONYL-COA-ACYL CARRIER PROTEIN TRANSACYLASE, MITOCHONDRIAL"/>
    <property type="match status" value="1"/>
</dbReference>
<dbReference type="Gene3D" id="3.30.70.250">
    <property type="entry name" value="Malonyl-CoA ACP transacylase, ACP-binding"/>
    <property type="match status" value="1"/>
</dbReference>
<sequence length="299" mass="31305">MKTVVLCPGQGSQFVGMGKELAESSAAARETFQEANEALGFDLQTLLFEGPEDELTQTKNTQPAILAHTIAAYRDAQERGLVATAAAGHSLGEYSAYVIAKSLSFEDALRLVRIRGELMYDAGLSRPGTMAAILGLDASAVEEICASVSDGVVCPANINSPAQVVISGDPSAVEAAMKVASDKGAKRVVPLNVSGAFHSPLMEPAANGLRDALREVEVQTAAIPVVANATAQVVQEPDAIRESLAQQVLSPVRWNASVVQLAKDPGGPFMEVGPGKVLRGLMRAIDRSLEVKTLADLDA</sequence>
<dbReference type="GO" id="GO:0004314">
    <property type="term" value="F:[acyl-carrier-protein] S-malonyltransferase activity"/>
    <property type="evidence" value="ECO:0007669"/>
    <property type="project" value="UniProtKB-EC"/>
</dbReference>
<dbReference type="AlphaFoldDB" id="A0A7Y2E9Q3"/>
<evidence type="ECO:0000256" key="3">
    <source>
        <dbReference type="ARBA" id="ARBA00048462"/>
    </source>
</evidence>
<evidence type="ECO:0000256" key="5">
    <source>
        <dbReference type="PIRSR" id="PIRSR000446-1"/>
    </source>
</evidence>